<evidence type="ECO:0000259" key="3">
    <source>
        <dbReference type="Pfam" id="PF09362"/>
    </source>
</evidence>
<feature type="domain" description="DUF1996" evidence="3">
    <location>
        <begin position="39"/>
        <end position="290"/>
    </location>
</feature>
<feature type="compositionally biased region" description="Polar residues" evidence="1">
    <location>
        <begin position="582"/>
        <end position="601"/>
    </location>
</feature>
<feature type="signal peptide" evidence="2">
    <location>
        <begin position="1"/>
        <end position="21"/>
    </location>
</feature>
<keyword evidence="2" id="KW-0732">Signal</keyword>
<feature type="compositionally biased region" description="Polar residues" evidence="1">
    <location>
        <begin position="647"/>
        <end position="664"/>
    </location>
</feature>
<evidence type="ECO:0000313" key="5">
    <source>
        <dbReference type="Proteomes" id="UP000650533"/>
    </source>
</evidence>
<dbReference type="EMBL" id="CP059669">
    <property type="protein sequence ID" value="QRW24449.1"/>
    <property type="molecule type" value="Genomic_DNA"/>
</dbReference>
<feature type="compositionally biased region" description="Low complexity" evidence="1">
    <location>
        <begin position="436"/>
        <end position="457"/>
    </location>
</feature>
<protein>
    <recommendedName>
        <fullName evidence="3">DUF1996 domain-containing protein</fullName>
    </recommendedName>
</protein>
<evidence type="ECO:0000256" key="2">
    <source>
        <dbReference type="SAM" id="SignalP"/>
    </source>
</evidence>
<dbReference type="RefSeq" id="XP_043184686.1">
    <property type="nucleotide sequence ID" value="XM_043331176.1"/>
</dbReference>
<feature type="compositionally biased region" description="Basic residues" evidence="1">
    <location>
        <begin position="666"/>
        <end position="691"/>
    </location>
</feature>
<feature type="compositionally biased region" description="Polar residues" evidence="1">
    <location>
        <begin position="458"/>
        <end position="471"/>
    </location>
</feature>
<dbReference type="InterPro" id="IPR018535">
    <property type="entry name" value="DUF1996"/>
</dbReference>
<dbReference type="Proteomes" id="UP000650533">
    <property type="component" value="Chromosome 12"/>
</dbReference>
<feature type="compositionally biased region" description="Low complexity" evidence="1">
    <location>
        <begin position="602"/>
        <end position="644"/>
    </location>
</feature>
<dbReference type="AlphaFoldDB" id="A0A8H8T092"/>
<dbReference type="KEGG" id="rsx:RhiXN_11361"/>
<name>A0A8H8T092_9AGAM</name>
<feature type="chain" id="PRO_5034671296" description="DUF1996 domain-containing protein" evidence="2">
    <location>
        <begin position="22"/>
        <end position="691"/>
    </location>
</feature>
<feature type="compositionally biased region" description="Polar residues" evidence="1">
    <location>
        <begin position="529"/>
        <end position="550"/>
    </location>
</feature>
<organism evidence="4 5">
    <name type="scientific">Rhizoctonia solani</name>
    <dbReference type="NCBI Taxonomy" id="456999"/>
    <lineage>
        <taxon>Eukaryota</taxon>
        <taxon>Fungi</taxon>
        <taxon>Dikarya</taxon>
        <taxon>Basidiomycota</taxon>
        <taxon>Agaricomycotina</taxon>
        <taxon>Agaricomycetes</taxon>
        <taxon>Cantharellales</taxon>
        <taxon>Ceratobasidiaceae</taxon>
        <taxon>Rhizoctonia</taxon>
    </lineage>
</organism>
<feature type="region of interest" description="Disordered" evidence="1">
    <location>
        <begin position="436"/>
        <end position="488"/>
    </location>
</feature>
<accession>A0A8H8T092</accession>
<reference evidence="4" key="1">
    <citation type="submission" date="2020-05" db="EMBL/GenBank/DDBJ databases">
        <title>Evolutionary and genomic comparisons of hybrid uninucleate and nonhybrid Rhizoctonia fungi.</title>
        <authorList>
            <person name="Li C."/>
            <person name="Chen X."/>
        </authorList>
    </citation>
    <scope>NUCLEOTIDE SEQUENCE</scope>
    <source>
        <strain evidence="4">AG-1 IA</strain>
    </source>
</reference>
<dbReference type="PANTHER" id="PTHR43662:SF3">
    <property type="entry name" value="DOMAIN PROTEIN, PUTATIVE (AFU_ORTHOLOGUE AFUA_6G11970)-RELATED"/>
    <property type="match status" value="1"/>
</dbReference>
<evidence type="ECO:0000256" key="1">
    <source>
        <dbReference type="SAM" id="MobiDB-lite"/>
    </source>
</evidence>
<feature type="compositionally biased region" description="Low complexity" evidence="1">
    <location>
        <begin position="472"/>
        <end position="485"/>
    </location>
</feature>
<dbReference type="PANTHER" id="PTHR43662">
    <property type="match status" value="1"/>
</dbReference>
<dbReference type="GeneID" id="67033639"/>
<dbReference type="Pfam" id="PF09362">
    <property type="entry name" value="DUF1996"/>
    <property type="match status" value="1"/>
</dbReference>
<sequence length="691" mass="71429">MLTSLSGALIVGALLAGSANAGDHFIQTQNRQLSYTRIDPLRTPGTVGPHVHNVVGASNFSPDSTTPEILQQSKCSSTMVQDDKSIYWTPLVYYNHGNGSYSPIVSSTRIYYFLKPGNGTQPVKAFPKGFRMLAGGYNDRRPDTYPPRGELSYDQLQAMDPRIAAIKWGCSAGAVQGEGNGGSLPGQRPYLPNDAPNGCGVLNAGLFFPSCGDGRLDSDDHFSHMAYPLDESNGYNCPPSHPIKYPTIFMEHFYFPSADQPYRGANQNNWILSNGDATGLNMHGDFINGWNQDTLEQTMQQCNTPNAPEADLQACAPLAKSIDVEAANTCLSEGNIADEDVGLLAPITGFPGCNPYWPAESPTKPVCVASSNVGLVQPSSRLTVDEFKMNLPIANGTSKTITGPSVGNMTDDYNYNYGPSSSYAATATSSYADTTTTTTTTTSAESAASATETASSSEPRSTGEITPSADVTSTGSSATGTASGSEAVPTEIASTITASTEDPASTGAALTGSQATSAAGVSSTESGLANEASATATDSSILGGSTGVPTSSVPAASSVASASSADPTQTTSSDPEHPVVTPGNQGSVAPNEPTLSATSYLPTSSGAPAAATNTAPSTDQSVPTSASSPDSSAATSVSSTTSPANAVPTSQNANTLNPGNNSGRPKTCRRKSNRARSHARRRRAHQNRLSK</sequence>
<gene>
    <name evidence="4" type="ORF">RhiXN_11361</name>
</gene>
<proteinExistence type="predicted"/>
<feature type="region of interest" description="Disordered" evidence="1">
    <location>
        <begin position="529"/>
        <end position="691"/>
    </location>
</feature>
<feature type="compositionally biased region" description="Low complexity" evidence="1">
    <location>
        <begin position="551"/>
        <end position="565"/>
    </location>
</feature>
<evidence type="ECO:0000313" key="4">
    <source>
        <dbReference type="EMBL" id="QRW24449.1"/>
    </source>
</evidence>